<feature type="compositionally biased region" description="Basic and acidic residues" evidence="1">
    <location>
        <begin position="1067"/>
        <end position="1078"/>
    </location>
</feature>
<feature type="region of interest" description="Disordered" evidence="1">
    <location>
        <begin position="1064"/>
        <end position="1099"/>
    </location>
</feature>
<feature type="compositionally biased region" description="Basic and acidic residues" evidence="1">
    <location>
        <begin position="1133"/>
        <end position="1150"/>
    </location>
</feature>
<dbReference type="AlphaFoldDB" id="A0A086JCP4"/>
<evidence type="ECO:0000313" key="3">
    <source>
        <dbReference type="Proteomes" id="UP000028837"/>
    </source>
</evidence>
<feature type="compositionally biased region" description="Low complexity" evidence="1">
    <location>
        <begin position="614"/>
        <end position="624"/>
    </location>
</feature>
<feature type="compositionally biased region" description="Basic and acidic residues" evidence="1">
    <location>
        <begin position="382"/>
        <end position="395"/>
    </location>
</feature>
<accession>A0A086JCP4</accession>
<reference evidence="2 3" key="1">
    <citation type="submission" date="2014-02" db="EMBL/GenBank/DDBJ databases">
        <authorList>
            <person name="Sibley D."/>
            <person name="Venepally P."/>
            <person name="Karamycheva S."/>
            <person name="Hadjithomas M."/>
            <person name="Khan A."/>
            <person name="Brunk B."/>
            <person name="Roos D."/>
            <person name="Caler E."/>
            <person name="Lorenzi H."/>
        </authorList>
    </citation>
    <scope>NUCLEOTIDE SEQUENCE [LARGE SCALE GENOMIC DNA]</scope>
    <source>
        <strain evidence="2 3">GAB2-2007-GAL-DOM2</strain>
    </source>
</reference>
<feature type="region of interest" description="Disordered" evidence="1">
    <location>
        <begin position="1125"/>
        <end position="1150"/>
    </location>
</feature>
<feature type="compositionally biased region" description="Pro residues" evidence="1">
    <location>
        <begin position="792"/>
        <end position="802"/>
    </location>
</feature>
<organism evidence="2 3">
    <name type="scientific">Toxoplasma gondii GAB2-2007-GAL-DOM2</name>
    <dbReference type="NCBI Taxonomy" id="1130820"/>
    <lineage>
        <taxon>Eukaryota</taxon>
        <taxon>Sar</taxon>
        <taxon>Alveolata</taxon>
        <taxon>Apicomplexa</taxon>
        <taxon>Conoidasida</taxon>
        <taxon>Coccidia</taxon>
        <taxon>Eucoccidiorida</taxon>
        <taxon>Eimeriorina</taxon>
        <taxon>Sarcocystidae</taxon>
        <taxon>Toxoplasma</taxon>
    </lineage>
</organism>
<feature type="region of interest" description="Disordered" evidence="1">
    <location>
        <begin position="813"/>
        <end position="860"/>
    </location>
</feature>
<dbReference type="OrthoDB" id="10561172at2759"/>
<feature type="compositionally biased region" description="Basic and acidic residues" evidence="1">
    <location>
        <begin position="890"/>
        <end position="915"/>
    </location>
</feature>
<feature type="region of interest" description="Disordered" evidence="1">
    <location>
        <begin position="788"/>
        <end position="807"/>
    </location>
</feature>
<gene>
    <name evidence="2" type="ORF">TGDOM2_275990</name>
</gene>
<feature type="region of interest" description="Disordered" evidence="1">
    <location>
        <begin position="18"/>
        <end position="551"/>
    </location>
</feature>
<feature type="region of interest" description="Disordered" evidence="1">
    <location>
        <begin position="873"/>
        <end position="915"/>
    </location>
</feature>
<feature type="compositionally biased region" description="Basic and acidic residues" evidence="1">
    <location>
        <begin position="243"/>
        <end position="315"/>
    </location>
</feature>
<feature type="compositionally biased region" description="Basic and acidic residues" evidence="1">
    <location>
        <begin position="115"/>
        <end position="143"/>
    </location>
</feature>
<feature type="compositionally biased region" description="Pro residues" evidence="1">
    <location>
        <begin position="625"/>
        <end position="646"/>
    </location>
</feature>
<evidence type="ECO:0000313" key="2">
    <source>
        <dbReference type="EMBL" id="KFG29912.1"/>
    </source>
</evidence>
<feature type="compositionally biased region" description="Basic and acidic residues" evidence="1">
    <location>
        <begin position="417"/>
        <end position="446"/>
    </location>
</feature>
<feature type="compositionally biased region" description="Basic and acidic residues" evidence="1">
    <location>
        <begin position="188"/>
        <end position="233"/>
    </location>
</feature>
<feature type="compositionally biased region" description="Pro residues" evidence="1">
    <location>
        <begin position="817"/>
        <end position="830"/>
    </location>
</feature>
<name>A0A086JCP4_TOXGO</name>
<evidence type="ECO:0000256" key="1">
    <source>
        <dbReference type="SAM" id="MobiDB-lite"/>
    </source>
</evidence>
<dbReference type="VEuPathDB" id="ToxoDB:TGDOM2_275990"/>
<feature type="compositionally biased region" description="Gly residues" evidence="1">
    <location>
        <begin position="479"/>
        <end position="489"/>
    </location>
</feature>
<comment type="caution">
    <text evidence="2">The sequence shown here is derived from an EMBL/GenBank/DDBJ whole genome shotgun (WGS) entry which is preliminary data.</text>
</comment>
<feature type="compositionally biased region" description="Basic and acidic residues" evidence="1">
    <location>
        <begin position="336"/>
        <end position="362"/>
    </location>
</feature>
<dbReference type="EMBL" id="AHZU02001682">
    <property type="protein sequence ID" value="KFG29912.1"/>
    <property type="molecule type" value="Genomic_DNA"/>
</dbReference>
<feature type="compositionally biased region" description="Low complexity" evidence="1">
    <location>
        <begin position="504"/>
        <end position="514"/>
    </location>
</feature>
<feature type="compositionally biased region" description="Basic and acidic residues" evidence="1">
    <location>
        <begin position="1087"/>
        <end position="1096"/>
    </location>
</feature>
<feature type="region of interest" description="Disordered" evidence="1">
    <location>
        <begin position="614"/>
        <end position="739"/>
    </location>
</feature>
<dbReference type="Proteomes" id="UP000028837">
    <property type="component" value="Unassembled WGS sequence"/>
</dbReference>
<sequence>MFARRGGGDGAAFNALAAAAAASVARAASSASSLPSSFSSSSSAAAAPGGREREKAPRSEEREFGDERREERRRRRESPDEESRSSAYRRRHREMHDEEDMGRNERSYRHRRRERERETREAEERGRREGGSRKARHGGDSDGGRFCYYDDGGRERSRERRGFEEEERSRRSRRRGEDSYVEGGESGRGSERRVRREEESSHVEDEGFYSRREREKSRPADERTRRHSTHDSPRSPAPASPFQDDRERTRDRGERGERGESERVERGETFRDGEREDEQRRRRGEDEGGDRSTSRKQGRDLHSERGDGEQLREKGAFASPAGGQRWWERGTGGSREIARGEARYRRGRTRGGDRRRSVHEEEPPASDADGPRPAPAAAPELEADRERFCGEERKLTVTSNMNLHAPGGRNWTGGPPRHGDGRPPEAFREGREGEDRPEERDVKLDGGDGPTHGGEKPSPDALPWWEKLALQRRTRGGFRGRGAFRGGFRGAHAQPGNPQAEGQFSGPAARRGSGAPPGPGSFPGAPGGETGDGVPPQRPTPGAPAGSAVPPALGAESFAFVPPVNVQLRPRAFQPGAPEERGDKFFPEEEAWPGRSPVVILGPRPMPRPFPAGRGAAPVRGAPVPTGPRPRPFPPGMHPGAHPPSFPEDESGGVPAFPARGFRPSLPFFTQQLPEGEGPAPVSLSDNRGQNAPFFPCERSEISSRRPPSQPRGVSEEAAGECPPGLQAAQGGREVSGAGPFSGTAPVIVNLKATEAPEAGAPFAADRPEVPECAAGIRAPRVINLSSSFPMNSPPPPPPPTFPSSFPNAFPPYAASFPPPPAGACGPPGPRGSEGTPAQPPGPPRFGKGRCEALGEGEEAERQAFFAAPLGGFQGPAFARGPGPAGGPLGEERFGREDGRESRGLGDREERPRADDFQMPFAEADKAGAGAGAGAGATGEEDQLFAWLEMELAAVTSDKLLAEVSEMVCVDLVNDSSLAEMLAERTGLPLASRASPPSPSLSPAAASLSSVPAAALPLLFQLAADETYAELPSCSSPGGFEAFPLPAALEGSRLLSTIAADALAQREPAREQEGEDSKQGAVKRHHVDPEERRIAEKATSCQASVPRISLSSLRATLSLAPFSLGLSAGPQARENKGENKREIKREEREKRPRCLEDLGWMIDADGMLRRAA</sequence>
<feature type="compositionally biased region" description="Low complexity" evidence="1">
    <location>
        <begin position="18"/>
        <end position="47"/>
    </location>
</feature>
<feature type="compositionally biased region" description="Basic and acidic residues" evidence="1">
    <location>
        <begin position="50"/>
        <end position="70"/>
    </location>
</feature>
<protein>
    <submittedName>
        <fullName evidence="2">Uncharacterized protein</fullName>
    </submittedName>
</protein>
<proteinExistence type="predicted"/>
<feature type="compositionally biased region" description="Basic and acidic residues" evidence="1">
    <location>
        <begin position="151"/>
        <end position="169"/>
    </location>
</feature>